<dbReference type="PANTHER" id="PTHR35004:SF7">
    <property type="entry name" value="INTEGRASE PROTEIN"/>
    <property type="match status" value="1"/>
</dbReference>
<sequence>MKSAKDRMDIISAYYELGSYRGAADKCGTTHKTVKKTVDRYEADQAGVAPAPRAERAHNYDTVAELVAERVEKSAGRISAKRLLPIAQAAGYEGSARNFRRLVAQAKALWRSENHRGRRPAVWSPGQYLVIDWAQAAPGLFLFCAVLAFSRWRFVRFATDQKASTTLALIAEALTAIGGVPARVLADRMACLKAGVVANVVIPTPDYVRLASHYGFVPDFCHANDPQSKGVVENLCGYAQRDLAVPLLTQAAVDGVTLDLREANAAARVWCAEVNAAPHSEIHAIPDERLIAEHQVLQPLPSLRLQIGAPSVLRKVDRLSCVRYGSARYSVPTRLIGATVAVVVDHGAVCLVEPATGMMVAEHELIAPGAASVLDEHYDGPRPAPSRGPRPKTTIEKQFCDLGADAQAFLVGAAAIGNTRLASELEILLALGAAHGTDALVAALHRAVAFRRFRAADVRSILAAGTGTPQPRPAGDALVLDLPVAPTRSLDAYKITAAVDGEVIS</sequence>
<name>A0A6N4UPW3_9MYCO</name>
<dbReference type="PANTHER" id="PTHR35004">
    <property type="entry name" value="TRANSPOSASE RV3428C-RELATED"/>
    <property type="match status" value="1"/>
</dbReference>
<comment type="similarity">
    <text evidence="1">Belongs to the transposase IS21/IS408/IS1162 family.</text>
</comment>
<dbReference type="KEGG" id="malv:MALV_07990"/>
<gene>
    <name evidence="3" type="ORF">MALV_07990</name>
</gene>
<dbReference type="SUPFAM" id="SSF53098">
    <property type="entry name" value="Ribonuclease H-like"/>
    <property type="match status" value="1"/>
</dbReference>
<dbReference type="AlphaFoldDB" id="A0A6N4UPW3"/>
<dbReference type="InterPro" id="IPR036397">
    <property type="entry name" value="RNaseH_sf"/>
</dbReference>
<dbReference type="InterPro" id="IPR054353">
    <property type="entry name" value="IstA-like_C"/>
</dbReference>
<reference evidence="3 4" key="1">
    <citation type="journal article" date="2019" name="Emerg. Microbes Infect.">
        <title>Comprehensive subspecies identification of 175 nontuberculous mycobacteria species based on 7547 genomic profiles.</title>
        <authorList>
            <person name="Matsumoto Y."/>
            <person name="Kinjo T."/>
            <person name="Motooka D."/>
            <person name="Nabeya D."/>
            <person name="Jung N."/>
            <person name="Uechi K."/>
            <person name="Horii T."/>
            <person name="Iida T."/>
            <person name="Fujita J."/>
            <person name="Nakamura S."/>
        </authorList>
    </citation>
    <scope>NUCLEOTIDE SEQUENCE [LARGE SCALE GENOMIC DNA]</scope>
    <source>
        <strain evidence="3 4">JCM 12272</strain>
    </source>
</reference>
<feature type="domain" description="Integrase catalytic" evidence="2">
    <location>
        <begin position="116"/>
        <end position="294"/>
    </location>
</feature>
<dbReference type="GO" id="GO:0003676">
    <property type="term" value="F:nucleic acid binding"/>
    <property type="evidence" value="ECO:0007669"/>
    <property type="project" value="InterPro"/>
</dbReference>
<dbReference type="Gene3D" id="3.30.420.10">
    <property type="entry name" value="Ribonuclease H-like superfamily/Ribonuclease H"/>
    <property type="match status" value="1"/>
</dbReference>
<evidence type="ECO:0000256" key="1">
    <source>
        <dbReference type="ARBA" id="ARBA00009277"/>
    </source>
</evidence>
<dbReference type="PROSITE" id="PS50994">
    <property type="entry name" value="INTEGRASE"/>
    <property type="match status" value="1"/>
</dbReference>
<organism evidence="3 4">
    <name type="scientific">Mycolicibacterium alvei</name>
    <dbReference type="NCBI Taxonomy" id="67081"/>
    <lineage>
        <taxon>Bacteria</taxon>
        <taxon>Bacillati</taxon>
        <taxon>Actinomycetota</taxon>
        <taxon>Actinomycetes</taxon>
        <taxon>Mycobacteriales</taxon>
        <taxon>Mycobacteriaceae</taxon>
        <taxon>Mycolicibacterium</taxon>
    </lineage>
</organism>
<dbReference type="Proteomes" id="UP000466906">
    <property type="component" value="Chromosome"/>
</dbReference>
<dbReference type="InterPro" id="IPR012337">
    <property type="entry name" value="RNaseH-like_sf"/>
</dbReference>
<evidence type="ECO:0000313" key="3">
    <source>
        <dbReference type="EMBL" id="BBX25674.1"/>
    </source>
</evidence>
<dbReference type="NCBIfam" id="NF033546">
    <property type="entry name" value="transpos_IS21"/>
    <property type="match status" value="1"/>
</dbReference>
<protein>
    <recommendedName>
        <fullName evidence="2">Integrase catalytic domain-containing protein</fullName>
    </recommendedName>
</protein>
<keyword evidence="4" id="KW-1185">Reference proteome</keyword>
<dbReference type="EMBL" id="AP022565">
    <property type="protein sequence ID" value="BBX25674.1"/>
    <property type="molecule type" value="Genomic_DNA"/>
</dbReference>
<evidence type="ECO:0000313" key="4">
    <source>
        <dbReference type="Proteomes" id="UP000466906"/>
    </source>
</evidence>
<evidence type="ECO:0000259" key="2">
    <source>
        <dbReference type="PROSITE" id="PS50994"/>
    </source>
</evidence>
<accession>A0A6N4UPW3</accession>
<proteinExistence type="inferred from homology"/>
<dbReference type="GO" id="GO:0015074">
    <property type="term" value="P:DNA integration"/>
    <property type="evidence" value="ECO:0007669"/>
    <property type="project" value="InterPro"/>
</dbReference>
<dbReference type="Pfam" id="PF22483">
    <property type="entry name" value="Mu-transpos_C_2"/>
    <property type="match status" value="1"/>
</dbReference>
<dbReference type="RefSeq" id="WP_163661282.1">
    <property type="nucleotide sequence ID" value="NZ_AP022565.1"/>
</dbReference>
<dbReference type="InterPro" id="IPR001584">
    <property type="entry name" value="Integrase_cat-core"/>
</dbReference>